<evidence type="ECO:0000256" key="5">
    <source>
        <dbReference type="ARBA" id="ARBA00022692"/>
    </source>
</evidence>
<name>A0ABT2SNQ9_9FIRM</name>
<keyword evidence="4" id="KW-1003">Cell membrane</keyword>
<feature type="transmembrane region" description="Helical" evidence="8">
    <location>
        <begin position="65"/>
        <end position="83"/>
    </location>
</feature>
<evidence type="ECO:0000259" key="9">
    <source>
        <dbReference type="PROSITE" id="PS50928"/>
    </source>
</evidence>
<dbReference type="Gene3D" id="1.10.3720.10">
    <property type="entry name" value="MetI-like"/>
    <property type="match status" value="1"/>
</dbReference>
<protein>
    <submittedName>
        <fullName evidence="10">ABC transporter permease</fullName>
    </submittedName>
</protein>
<evidence type="ECO:0000256" key="2">
    <source>
        <dbReference type="ARBA" id="ARBA00007069"/>
    </source>
</evidence>
<feature type="transmembrane region" description="Helical" evidence="8">
    <location>
        <begin position="249"/>
        <end position="268"/>
    </location>
</feature>
<dbReference type="PANTHER" id="PTHR42929:SF1">
    <property type="entry name" value="INNER MEMBRANE ABC TRANSPORTER PERMEASE PROTEIN YDCU-RELATED"/>
    <property type="match status" value="1"/>
</dbReference>
<reference evidence="10 11" key="1">
    <citation type="journal article" date="2021" name="ISME Commun">
        <title>Automated analysis of genomic sequences facilitates high-throughput and comprehensive description of bacteria.</title>
        <authorList>
            <person name="Hitch T.C.A."/>
        </authorList>
    </citation>
    <scope>NUCLEOTIDE SEQUENCE [LARGE SCALE GENOMIC DNA]</scope>
    <source>
        <strain evidence="10 11">Sanger_29</strain>
    </source>
</reference>
<dbReference type="PANTHER" id="PTHR42929">
    <property type="entry name" value="INNER MEMBRANE ABC TRANSPORTER PERMEASE PROTEIN YDCU-RELATED-RELATED"/>
    <property type="match status" value="1"/>
</dbReference>
<organism evidence="10 11">
    <name type="scientific">Muricoprocola aceti</name>
    <dbReference type="NCBI Taxonomy" id="2981772"/>
    <lineage>
        <taxon>Bacteria</taxon>
        <taxon>Bacillati</taxon>
        <taxon>Bacillota</taxon>
        <taxon>Clostridia</taxon>
        <taxon>Lachnospirales</taxon>
        <taxon>Lachnospiraceae</taxon>
        <taxon>Muricoprocola</taxon>
    </lineage>
</organism>
<comment type="caution">
    <text evidence="10">The sequence shown here is derived from an EMBL/GenBank/DDBJ whole genome shotgun (WGS) entry which is preliminary data.</text>
</comment>
<keyword evidence="3" id="KW-0813">Transport</keyword>
<feature type="transmembrane region" description="Helical" evidence="8">
    <location>
        <begin position="95"/>
        <end position="119"/>
    </location>
</feature>
<keyword evidence="5 8" id="KW-0812">Transmembrane</keyword>
<evidence type="ECO:0000313" key="10">
    <source>
        <dbReference type="EMBL" id="MCU6726148.1"/>
    </source>
</evidence>
<keyword evidence="7 8" id="KW-0472">Membrane</keyword>
<comment type="subcellular location">
    <subcellularLocation>
        <location evidence="1">Cell membrane</location>
        <topology evidence="1">Multi-pass membrane protein</topology>
    </subcellularLocation>
</comment>
<evidence type="ECO:0000256" key="4">
    <source>
        <dbReference type="ARBA" id="ARBA00022475"/>
    </source>
</evidence>
<keyword evidence="11" id="KW-1185">Reference proteome</keyword>
<sequence>MNKKKNIYLMALLPFLVVALLYEIVPLLMVIRNSFQSDTGAGISLENYQTIAEKLLYQKAVFNSIRISLISSLGGIVVAFLGAKAIAESKGKIANLFMTILNMVSNFAGVPLAFAYMVLLGNAGFMVHVGQKLGISALADFDLYTSDGMSMIYIYFQIPLATLLLVPAFAGIRKEWKEAVALLGGKEGIFWRKVGIPVLMPEILGTFSVLFANALAAYATVYALMMNNISLLPIQIAGSYVGEVKTRPGLGGALSVVMMVLMCLMILVTNCLSRHFRKGGNPL</sequence>
<proteinExistence type="inferred from homology"/>
<feature type="transmembrane region" description="Helical" evidence="8">
    <location>
        <begin position="203"/>
        <end position="225"/>
    </location>
</feature>
<evidence type="ECO:0000256" key="7">
    <source>
        <dbReference type="ARBA" id="ARBA00023136"/>
    </source>
</evidence>
<evidence type="ECO:0000256" key="1">
    <source>
        <dbReference type="ARBA" id="ARBA00004651"/>
    </source>
</evidence>
<evidence type="ECO:0000313" key="11">
    <source>
        <dbReference type="Proteomes" id="UP001652338"/>
    </source>
</evidence>
<dbReference type="InterPro" id="IPR000515">
    <property type="entry name" value="MetI-like"/>
</dbReference>
<gene>
    <name evidence="10" type="ORF">OCV47_12500</name>
</gene>
<dbReference type="SUPFAM" id="SSF161098">
    <property type="entry name" value="MetI-like"/>
    <property type="match status" value="1"/>
</dbReference>
<dbReference type="Proteomes" id="UP001652338">
    <property type="component" value="Unassembled WGS sequence"/>
</dbReference>
<evidence type="ECO:0000256" key="3">
    <source>
        <dbReference type="ARBA" id="ARBA00022448"/>
    </source>
</evidence>
<comment type="similarity">
    <text evidence="2">Belongs to the binding-protein-dependent transport system permease family. CysTW subfamily.</text>
</comment>
<accession>A0ABT2SNQ9</accession>
<keyword evidence="6 8" id="KW-1133">Transmembrane helix</keyword>
<evidence type="ECO:0000256" key="8">
    <source>
        <dbReference type="SAM" id="Phobius"/>
    </source>
</evidence>
<feature type="transmembrane region" description="Helical" evidence="8">
    <location>
        <begin position="7"/>
        <end position="31"/>
    </location>
</feature>
<feature type="domain" description="ABC transmembrane type-1" evidence="9">
    <location>
        <begin position="61"/>
        <end position="269"/>
    </location>
</feature>
<dbReference type="PROSITE" id="PS50928">
    <property type="entry name" value="ABC_TM1"/>
    <property type="match status" value="1"/>
</dbReference>
<dbReference type="InterPro" id="IPR035906">
    <property type="entry name" value="MetI-like_sf"/>
</dbReference>
<dbReference type="RefSeq" id="WP_262655418.1">
    <property type="nucleotide sequence ID" value="NZ_JAOQKE010000019.1"/>
</dbReference>
<feature type="transmembrane region" description="Helical" evidence="8">
    <location>
        <begin position="152"/>
        <end position="172"/>
    </location>
</feature>
<evidence type="ECO:0000256" key="6">
    <source>
        <dbReference type="ARBA" id="ARBA00022989"/>
    </source>
</evidence>
<dbReference type="EMBL" id="JAOQKE010000019">
    <property type="protein sequence ID" value="MCU6726148.1"/>
    <property type="molecule type" value="Genomic_DNA"/>
</dbReference>
<dbReference type="CDD" id="cd06261">
    <property type="entry name" value="TM_PBP2"/>
    <property type="match status" value="1"/>
</dbReference>